<dbReference type="SUPFAM" id="SSF48371">
    <property type="entry name" value="ARM repeat"/>
    <property type="match status" value="1"/>
</dbReference>
<protein>
    <submittedName>
        <fullName evidence="2">Uncharacterized protein</fullName>
    </submittedName>
</protein>
<evidence type="ECO:0000313" key="2">
    <source>
        <dbReference type="EMBL" id="KAA6392564.1"/>
    </source>
</evidence>
<dbReference type="Gene3D" id="1.25.10.10">
    <property type="entry name" value="Leucine-rich Repeat Variant"/>
    <property type="match status" value="1"/>
</dbReference>
<gene>
    <name evidence="2" type="ORF">EZS28_011908</name>
</gene>
<accession>A0A5J4WCA0</accession>
<dbReference type="AlphaFoldDB" id="A0A5J4WCA0"/>
<evidence type="ECO:0000256" key="1">
    <source>
        <dbReference type="SAM" id="MobiDB-lite"/>
    </source>
</evidence>
<dbReference type="Proteomes" id="UP000324800">
    <property type="component" value="Unassembled WGS sequence"/>
</dbReference>
<name>A0A5J4WCA0_9EUKA</name>
<dbReference type="EMBL" id="SNRW01002499">
    <property type="protein sequence ID" value="KAA6392564.1"/>
    <property type="molecule type" value="Genomic_DNA"/>
</dbReference>
<organism evidence="2 3">
    <name type="scientific">Streblomastix strix</name>
    <dbReference type="NCBI Taxonomy" id="222440"/>
    <lineage>
        <taxon>Eukaryota</taxon>
        <taxon>Metamonada</taxon>
        <taxon>Preaxostyla</taxon>
        <taxon>Oxymonadida</taxon>
        <taxon>Streblomastigidae</taxon>
        <taxon>Streblomastix</taxon>
    </lineage>
</organism>
<proteinExistence type="predicted"/>
<sequence>MRKNCKRILIAASKYTDNNNALLAHALKLLQQGLMNGNLQLNIAVAQSGIVSEISIILKQELEYIKQRTEVDERSQSRTRNINGSESRSRSRSGSGIEYIEEQEDGKMGPNILIDLICGVLNSLVNTSDNIQASEEGISSGLVKTLQEYIEFLQIKKESEKFKSIKRIDKQKLSSTYSSSSALKIQTSKSVNLKSFHIISLYHFTHGTRAQGKKLFEQGILDTFSKIVKLKLKEKINNEEDNLIEEYSIAGITNIIAGGYDPNDAILELMEEKQNELIIQSHPYFNFLLDNNILNQLFSIFNSTQSSEYSKQISAVAIARIMQGQKLALKYSPILPILQQLTKDKDISLAQHAIASLAALALQKEDYN</sequence>
<comment type="caution">
    <text evidence="2">The sequence shown here is derived from an EMBL/GenBank/DDBJ whole genome shotgun (WGS) entry which is preliminary data.</text>
</comment>
<dbReference type="InterPro" id="IPR011989">
    <property type="entry name" value="ARM-like"/>
</dbReference>
<evidence type="ECO:0000313" key="3">
    <source>
        <dbReference type="Proteomes" id="UP000324800"/>
    </source>
</evidence>
<feature type="region of interest" description="Disordered" evidence="1">
    <location>
        <begin position="73"/>
        <end position="96"/>
    </location>
</feature>
<reference evidence="2 3" key="1">
    <citation type="submission" date="2019-03" db="EMBL/GenBank/DDBJ databases">
        <title>Single cell metagenomics reveals metabolic interactions within the superorganism composed of flagellate Streblomastix strix and complex community of Bacteroidetes bacteria on its surface.</title>
        <authorList>
            <person name="Treitli S.C."/>
            <person name="Kolisko M."/>
            <person name="Husnik F."/>
            <person name="Keeling P."/>
            <person name="Hampl V."/>
        </authorList>
    </citation>
    <scope>NUCLEOTIDE SEQUENCE [LARGE SCALE GENOMIC DNA]</scope>
    <source>
        <strain evidence="2">ST1C</strain>
    </source>
</reference>
<dbReference type="InterPro" id="IPR016024">
    <property type="entry name" value="ARM-type_fold"/>
</dbReference>
<feature type="compositionally biased region" description="Low complexity" evidence="1">
    <location>
        <begin position="80"/>
        <end position="96"/>
    </location>
</feature>